<dbReference type="HAMAP" id="MF_02019">
    <property type="entry name" value="MurF"/>
    <property type="match status" value="1"/>
</dbReference>
<evidence type="ECO:0000259" key="14">
    <source>
        <dbReference type="Pfam" id="PF08245"/>
    </source>
</evidence>
<dbReference type="SUPFAM" id="SSF63418">
    <property type="entry name" value="MurE/MurF N-terminal domain"/>
    <property type="match status" value="1"/>
</dbReference>
<dbReference type="SUPFAM" id="SSF53623">
    <property type="entry name" value="MurD-like peptide ligases, catalytic domain"/>
    <property type="match status" value="1"/>
</dbReference>
<dbReference type="EC" id="6.3.2.10" evidence="10 11"/>
<dbReference type="SUPFAM" id="SSF53244">
    <property type="entry name" value="MurD-like peptide ligases, peptide-binding domain"/>
    <property type="match status" value="1"/>
</dbReference>
<dbReference type="OrthoDB" id="9801978at2"/>
<keyword evidence="7 10" id="KW-0573">Peptidoglycan synthesis</keyword>
<dbReference type="NCBIfam" id="TIGR01143">
    <property type="entry name" value="murF"/>
    <property type="match status" value="1"/>
</dbReference>
<evidence type="ECO:0000256" key="1">
    <source>
        <dbReference type="ARBA" id="ARBA00022490"/>
    </source>
</evidence>
<dbReference type="AlphaFoldDB" id="A0A0F5LC70"/>
<dbReference type="GO" id="GO:0005524">
    <property type="term" value="F:ATP binding"/>
    <property type="evidence" value="ECO:0007669"/>
    <property type="project" value="UniProtKB-UniRule"/>
</dbReference>
<dbReference type="InterPro" id="IPR036615">
    <property type="entry name" value="Mur_ligase_C_dom_sf"/>
</dbReference>
<dbReference type="GO" id="GO:0005737">
    <property type="term" value="C:cytoplasm"/>
    <property type="evidence" value="ECO:0007669"/>
    <property type="project" value="UniProtKB-SubCell"/>
</dbReference>
<comment type="pathway">
    <text evidence="10 11">Cell wall biogenesis; peptidoglycan biosynthesis.</text>
</comment>
<sequence length="463" mass="47971">MTQPLFTLDAILAATGGKASDVSAKAIDSISIDSRDLGPDALFVAIKGDRFDGHDFVDTALANGAAAALVSRGEGQNRIMVPDALGGLVDLAKAARARSRALIVGVTGSVGKTTTKEALRTVFEAAGQTHASIKSFNNHWGVPLMLARMRETAQFGVFEMGMNAPDEIRPLSKLVRPHIAVITTIAPAHLEKLGSLEAIARAKAEIFEGLEPGGIAVINADHPQIDLLLEAAKAAGVGQVVTFGFSRGVDWQILEAETAGDRSFATIVNGNERYALAIGVAGRHMLSNATAALAVATLAGVDPAVALKALAGFGPQPGRGQRIALGPSEKPLLLIDESYNANTASMSAALEVFGSVSAPSGKKMVILGDMLELGEAAPSHHAGLADAVRDSRADAAYLVGPNMARLGEALGDGAFSRHFTTVDEAMPEVLATLAYGDAVMVKGSNGVGLSKLVTAIKDKFQQR</sequence>
<proteinExistence type="inferred from homology"/>
<keyword evidence="2 10" id="KW-0436">Ligase</keyword>
<accession>A0A0F5LC70</accession>
<dbReference type="GO" id="GO:0008360">
    <property type="term" value="P:regulation of cell shape"/>
    <property type="evidence" value="ECO:0007669"/>
    <property type="project" value="UniProtKB-KW"/>
</dbReference>
<evidence type="ECO:0000313" key="15">
    <source>
        <dbReference type="EMBL" id="KKB79991.1"/>
    </source>
</evidence>
<dbReference type="Gene3D" id="3.40.1190.10">
    <property type="entry name" value="Mur-like, catalytic domain"/>
    <property type="match status" value="1"/>
</dbReference>
<dbReference type="RefSeq" id="WP_046142055.1">
    <property type="nucleotide sequence ID" value="NZ_LAJG01000014.1"/>
</dbReference>
<dbReference type="GO" id="GO:0071555">
    <property type="term" value="P:cell wall organization"/>
    <property type="evidence" value="ECO:0007669"/>
    <property type="project" value="UniProtKB-KW"/>
</dbReference>
<dbReference type="InterPro" id="IPR036565">
    <property type="entry name" value="Mur-like_cat_sf"/>
</dbReference>
<dbReference type="InterPro" id="IPR000713">
    <property type="entry name" value="Mur_ligase_N"/>
</dbReference>
<keyword evidence="5 10" id="KW-0067">ATP-binding</keyword>
<evidence type="ECO:0000256" key="6">
    <source>
        <dbReference type="ARBA" id="ARBA00022960"/>
    </source>
</evidence>
<gene>
    <name evidence="10" type="primary">murF</name>
    <name evidence="15" type="ORF">VW35_05895</name>
</gene>
<evidence type="ECO:0000256" key="9">
    <source>
        <dbReference type="ARBA" id="ARBA00023316"/>
    </source>
</evidence>
<reference evidence="15 16" key="1">
    <citation type="submission" date="2015-03" db="EMBL/GenBank/DDBJ databases">
        <authorList>
            <person name="Hassan Y.I."/>
            <person name="Lepp D."/>
            <person name="Zhou T."/>
        </authorList>
    </citation>
    <scope>NUCLEOTIDE SEQUENCE [LARGE SCALE GENOMIC DNA]</scope>
    <source>
        <strain evidence="15 16">GH2-10</strain>
    </source>
</reference>
<dbReference type="PATRIC" id="fig|361041.3.peg.498"/>
<dbReference type="GO" id="GO:0008766">
    <property type="term" value="F:UDP-N-acetylmuramoylalanyl-D-glutamyl-2,6-diaminopimelate-D-alanyl-D-alanine ligase activity"/>
    <property type="evidence" value="ECO:0007669"/>
    <property type="project" value="RHEA"/>
</dbReference>
<keyword evidence="8 10" id="KW-0131">Cell cycle</keyword>
<evidence type="ECO:0000256" key="5">
    <source>
        <dbReference type="ARBA" id="ARBA00022840"/>
    </source>
</evidence>
<dbReference type="InterPro" id="IPR013221">
    <property type="entry name" value="Mur_ligase_cen"/>
</dbReference>
<dbReference type="GO" id="GO:0047480">
    <property type="term" value="F:UDP-N-acetylmuramoyl-tripeptide-D-alanyl-D-alanine ligase activity"/>
    <property type="evidence" value="ECO:0007669"/>
    <property type="project" value="UniProtKB-UniRule"/>
</dbReference>
<dbReference type="InterPro" id="IPR035911">
    <property type="entry name" value="MurE/MurF_N"/>
</dbReference>
<protein>
    <recommendedName>
        <fullName evidence="10 11">UDP-N-acetylmuramoyl-tripeptide--D-alanyl-D-alanine ligase</fullName>
        <ecNumber evidence="10 11">6.3.2.10</ecNumber>
    </recommendedName>
    <alternativeName>
        <fullName evidence="10">D-alanyl-D-alanine-adding enzyme</fullName>
    </alternativeName>
</protein>
<dbReference type="Pfam" id="PF08245">
    <property type="entry name" value="Mur_ligase_M"/>
    <property type="match status" value="1"/>
</dbReference>
<evidence type="ECO:0000256" key="11">
    <source>
        <dbReference type="RuleBase" id="RU004136"/>
    </source>
</evidence>
<dbReference type="PANTHER" id="PTHR43024">
    <property type="entry name" value="UDP-N-ACETYLMURAMOYL-TRIPEPTIDE--D-ALANYL-D-ALANINE LIGASE"/>
    <property type="match status" value="1"/>
</dbReference>
<keyword evidence="6 10" id="KW-0133">Cell shape</keyword>
<evidence type="ECO:0000256" key="7">
    <source>
        <dbReference type="ARBA" id="ARBA00022984"/>
    </source>
</evidence>
<feature type="domain" description="Mur ligase C-terminal" evidence="13">
    <location>
        <begin position="329"/>
        <end position="444"/>
    </location>
</feature>
<dbReference type="GO" id="GO:0009252">
    <property type="term" value="P:peptidoglycan biosynthetic process"/>
    <property type="evidence" value="ECO:0007669"/>
    <property type="project" value="UniProtKB-UniRule"/>
</dbReference>
<evidence type="ECO:0000259" key="13">
    <source>
        <dbReference type="Pfam" id="PF02875"/>
    </source>
</evidence>
<dbReference type="Pfam" id="PF01225">
    <property type="entry name" value="Mur_ligase"/>
    <property type="match status" value="1"/>
</dbReference>
<evidence type="ECO:0000256" key="2">
    <source>
        <dbReference type="ARBA" id="ARBA00022598"/>
    </source>
</evidence>
<keyword evidence="1 10" id="KW-0963">Cytoplasm</keyword>
<comment type="function">
    <text evidence="10 11">Involved in cell wall formation. Catalyzes the final step in the synthesis of UDP-N-acetylmuramoyl-pentapeptide, the precursor of murein.</text>
</comment>
<dbReference type="UniPathway" id="UPA00219"/>
<feature type="domain" description="Mur ligase N-terminal catalytic" evidence="12">
    <location>
        <begin position="27"/>
        <end position="74"/>
    </location>
</feature>
<feature type="domain" description="Mur ligase central" evidence="14">
    <location>
        <begin position="106"/>
        <end position="296"/>
    </location>
</feature>
<evidence type="ECO:0000256" key="4">
    <source>
        <dbReference type="ARBA" id="ARBA00022741"/>
    </source>
</evidence>
<keyword evidence="9 10" id="KW-0961">Cell wall biogenesis/degradation</keyword>
<name>A0A0F5LC70_9HYPH</name>
<organism evidence="15 16">
    <name type="scientific">Devosia soli</name>
    <dbReference type="NCBI Taxonomy" id="361041"/>
    <lineage>
        <taxon>Bacteria</taxon>
        <taxon>Pseudomonadati</taxon>
        <taxon>Pseudomonadota</taxon>
        <taxon>Alphaproteobacteria</taxon>
        <taxon>Hyphomicrobiales</taxon>
        <taxon>Devosiaceae</taxon>
        <taxon>Devosia</taxon>
    </lineage>
</organism>
<keyword evidence="16" id="KW-1185">Reference proteome</keyword>
<evidence type="ECO:0000256" key="8">
    <source>
        <dbReference type="ARBA" id="ARBA00023306"/>
    </source>
</evidence>
<evidence type="ECO:0000256" key="3">
    <source>
        <dbReference type="ARBA" id="ARBA00022618"/>
    </source>
</evidence>
<keyword evidence="3 10" id="KW-0132">Cell division</keyword>
<dbReference type="InterPro" id="IPR051046">
    <property type="entry name" value="MurCDEF_CellWall_CoF430Synth"/>
</dbReference>
<dbReference type="GO" id="GO:0051301">
    <property type="term" value="P:cell division"/>
    <property type="evidence" value="ECO:0007669"/>
    <property type="project" value="UniProtKB-KW"/>
</dbReference>
<feature type="binding site" evidence="10">
    <location>
        <begin position="108"/>
        <end position="114"/>
    </location>
    <ligand>
        <name>ATP</name>
        <dbReference type="ChEBI" id="CHEBI:30616"/>
    </ligand>
</feature>
<dbReference type="Gene3D" id="3.90.190.20">
    <property type="entry name" value="Mur ligase, C-terminal domain"/>
    <property type="match status" value="1"/>
</dbReference>
<comment type="catalytic activity">
    <reaction evidence="10 11">
        <text>D-alanyl-D-alanine + UDP-N-acetyl-alpha-D-muramoyl-L-alanyl-gamma-D-glutamyl-meso-2,6-diaminopimelate + ATP = UDP-N-acetyl-alpha-D-muramoyl-L-alanyl-gamma-D-glutamyl-meso-2,6-diaminopimeloyl-D-alanyl-D-alanine + ADP + phosphate + H(+)</text>
        <dbReference type="Rhea" id="RHEA:28374"/>
        <dbReference type="ChEBI" id="CHEBI:15378"/>
        <dbReference type="ChEBI" id="CHEBI:30616"/>
        <dbReference type="ChEBI" id="CHEBI:43474"/>
        <dbReference type="ChEBI" id="CHEBI:57822"/>
        <dbReference type="ChEBI" id="CHEBI:61386"/>
        <dbReference type="ChEBI" id="CHEBI:83905"/>
        <dbReference type="ChEBI" id="CHEBI:456216"/>
        <dbReference type="EC" id="6.3.2.10"/>
    </reaction>
</comment>
<evidence type="ECO:0000259" key="12">
    <source>
        <dbReference type="Pfam" id="PF01225"/>
    </source>
</evidence>
<keyword evidence="4 10" id="KW-0547">Nucleotide-binding</keyword>
<dbReference type="Pfam" id="PF02875">
    <property type="entry name" value="Mur_ligase_C"/>
    <property type="match status" value="1"/>
</dbReference>
<dbReference type="Gene3D" id="3.40.1390.10">
    <property type="entry name" value="MurE/MurF, N-terminal domain"/>
    <property type="match status" value="1"/>
</dbReference>
<dbReference type="Proteomes" id="UP000033514">
    <property type="component" value="Unassembled WGS sequence"/>
</dbReference>
<comment type="caution">
    <text evidence="15">The sequence shown here is derived from an EMBL/GenBank/DDBJ whole genome shotgun (WGS) entry which is preliminary data.</text>
</comment>
<evidence type="ECO:0000256" key="10">
    <source>
        <dbReference type="HAMAP-Rule" id="MF_02019"/>
    </source>
</evidence>
<dbReference type="STRING" id="361041.VW35_05895"/>
<dbReference type="InterPro" id="IPR004101">
    <property type="entry name" value="Mur_ligase_C"/>
</dbReference>
<comment type="similarity">
    <text evidence="10">Belongs to the MurCDEF family. MurF subfamily.</text>
</comment>
<evidence type="ECO:0000313" key="16">
    <source>
        <dbReference type="Proteomes" id="UP000033514"/>
    </source>
</evidence>
<dbReference type="EMBL" id="LAJG01000014">
    <property type="protein sequence ID" value="KKB79991.1"/>
    <property type="molecule type" value="Genomic_DNA"/>
</dbReference>
<comment type="subcellular location">
    <subcellularLocation>
        <location evidence="10 11">Cytoplasm</location>
    </subcellularLocation>
</comment>
<dbReference type="InterPro" id="IPR005863">
    <property type="entry name" value="UDP-N-AcMur_synth"/>
</dbReference>
<dbReference type="PANTHER" id="PTHR43024:SF1">
    <property type="entry name" value="UDP-N-ACETYLMURAMOYL-TRIPEPTIDE--D-ALANYL-D-ALANINE LIGASE"/>
    <property type="match status" value="1"/>
</dbReference>